<dbReference type="Pfam" id="PF00057">
    <property type="entry name" value="Ldl_recept_a"/>
    <property type="match status" value="2"/>
</dbReference>
<feature type="disulfide bond" evidence="7">
    <location>
        <begin position="388"/>
        <end position="403"/>
    </location>
</feature>
<dbReference type="PANTHER" id="PTHR24270:SF60">
    <property type="entry name" value="CUB AND LDLA DOMAIN, ISOFORM A-RELATED"/>
    <property type="match status" value="1"/>
</dbReference>
<dbReference type="AlphaFoldDB" id="A0AAD4N936"/>
<keyword evidence="4" id="KW-1133">Transmembrane helix</keyword>
<keyword evidence="9" id="KW-1185">Reference proteome</keyword>
<evidence type="ECO:0000256" key="7">
    <source>
        <dbReference type="PROSITE-ProRule" id="PRU00124"/>
    </source>
</evidence>
<protein>
    <submittedName>
        <fullName evidence="8">Low-density lipoprotein receptor domain class A domain-containing protein</fullName>
    </submittedName>
</protein>
<dbReference type="PANTHER" id="PTHR24270">
    <property type="entry name" value="LOW-DENSITY LIPOPROTEIN RECEPTOR-RELATED"/>
    <property type="match status" value="1"/>
</dbReference>
<evidence type="ECO:0000256" key="6">
    <source>
        <dbReference type="ARBA" id="ARBA00023157"/>
    </source>
</evidence>
<keyword evidence="2" id="KW-0812">Transmembrane</keyword>
<dbReference type="GO" id="GO:0016192">
    <property type="term" value="P:vesicle-mediated transport"/>
    <property type="evidence" value="ECO:0007669"/>
    <property type="project" value="UniProtKB-ARBA"/>
</dbReference>
<dbReference type="CDD" id="cd00112">
    <property type="entry name" value="LDLa"/>
    <property type="match status" value="4"/>
</dbReference>
<feature type="disulfide bond" evidence="7">
    <location>
        <begin position="516"/>
        <end position="531"/>
    </location>
</feature>
<dbReference type="InterPro" id="IPR036055">
    <property type="entry name" value="LDL_receptor-like_sf"/>
</dbReference>
<feature type="disulfide bond" evidence="7">
    <location>
        <begin position="477"/>
        <end position="492"/>
    </location>
</feature>
<reference evidence="8" key="1">
    <citation type="submission" date="2022-01" db="EMBL/GenBank/DDBJ databases">
        <title>Genome Sequence Resource for Two Populations of Ditylenchus destructor, the Migratory Endoparasitic Phytonematode.</title>
        <authorList>
            <person name="Zhang H."/>
            <person name="Lin R."/>
            <person name="Xie B."/>
        </authorList>
    </citation>
    <scope>NUCLEOTIDE SEQUENCE</scope>
    <source>
        <strain evidence="8">BazhouSP</strain>
    </source>
</reference>
<evidence type="ECO:0000313" key="9">
    <source>
        <dbReference type="Proteomes" id="UP001201812"/>
    </source>
</evidence>
<proteinExistence type="predicted"/>
<evidence type="ECO:0000313" key="8">
    <source>
        <dbReference type="EMBL" id="KAI1723451.1"/>
    </source>
</evidence>
<keyword evidence="5" id="KW-0472">Membrane</keyword>
<evidence type="ECO:0000256" key="1">
    <source>
        <dbReference type="ARBA" id="ARBA00004167"/>
    </source>
</evidence>
<evidence type="ECO:0000256" key="5">
    <source>
        <dbReference type="ARBA" id="ARBA00023136"/>
    </source>
</evidence>
<evidence type="ECO:0000256" key="4">
    <source>
        <dbReference type="ARBA" id="ARBA00022989"/>
    </source>
</evidence>
<evidence type="ECO:0000256" key="2">
    <source>
        <dbReference type="ARBA" id="ARBA00022692"/>
    </source>
</evidence>
<dbReference type="SUPFAM" id="SSF57424">
    <property type="entry name" value="LDL receptor-like module"/>
    <property type="match status" value="4"/>
</dbReference>
<sequence length="532" mass="60082">MWPYLYIILAYIITYLNGQRNITGARYHSYKNMFPKDMYPRHFVSQLSPQMQELIHRGAVSISYVPVQVDLPAKPMPSKYRTAMARDSISAFRRPSYDHSKMIMPSTGSGIHKGIYPRNYKPILKMDQHPTPSLASPAQFHSINQFLKPAMDSTKINDILTPLIDKRTLTKTHLVQTAAKPPLQSRRRIATEDDALAVLTQLRRLHALQASVTAKNRSMGPTVPLVPAVTPPVLRSTTIAPFIPTTRLFKSLEQQTSVVSNPFPPLFMNKVAVLPKIERNYCNRAEYPPEKLTSLGLEPVDSWHFIYNRSCSPHFFQCSPLGQTFALSCPGEEQSFDPAITSCNFRNSIRICPEYDHVLHCSIREYCTTEQFACCARPQQCIEMSRRCDGHRDCADGDDENNCPSCARDEFACVKSGVCIPARKRCDGNRDDCGDGSNLDEIGCSKNETCWGKFVCDSPATLSAVGHSLCIDWEQYCDGHRHCPGAEDELNCSKSMEAKYLLCENQKQSVRKEKWCNGKEECLDGSDEKYCF</sequence>
<dbReference type="Gene3D" id="4.10.400.10">
    <property type="entry name" value="Low-density Lipoprotein Receptor"/>
    <property type="match status" value="4"/>
</dbReference>
<comment type="caution">
    <text evidence="7">Lacks conserved residue(s) required for the propagation of feature annotation.</text>
</comment>
<keyword evidence="3" id="KW-0677">Repeat</keyword>
<dbReference type="GO" id="GO:0005886">
    <property type="term" value="C:plasma membrane"/>
    <property type="evidence" value="ECO:0007669"/>
    <property type="project" value="TreeGrafter"/>
</dbReference>
<organism evidence="8 9">
    <name type="scientific">Ditylenchus destructor</name>
    <dbReference type="NCBI Taxonomy" id="166010"/>
    <lineage>
        <taxon>Eukaryota</taxon>
        <taxon>Metazoa</taxon>
        <taxon>Ecdysozoa</taxon>
        <taxon>Nematoda</taxon>
        <taxon>Chromadorea</taxon>
        <taxon>Rhabditida</taxon>
        <taxon>Tylenchina</taxon>
        <taxon>Tylenchomorpha</taxon>
        <taxon>Sphaerularioidea</taxon>
        <taxon>Anguinidae</taxon>
        <taxon>Anguininae</taxon>
        <taxon>Ditylenchus</taxon>
    </lineage>
</organism>
<keyword evidence="8" id="KW-0449">Lipoprotein</keyword>
<dbReference type="PROSITE" id="PS50068">
    <property type="entry name" value="LDLRA_2"/>
    <property type="match status" value="4"/>
</dbReference>
<keyword evidence="6 7" id="KW-1015">Disulfide bond</keyword>
<accession>A0AAD4N936</accession>
<dbReference type="EMBL" id="JAKKPZ010000003">
    <property type="protein sequence ID" value="KAI1723451.1"/>
    <property type="molecule type" value="Genomic_DNA"/>
</dbReference>
<dbReference type="InterPro" id="IPR050685">
    <property type="entry name" value="LDLR"/>
</dbReference>
<name>A0AAD4N936_9BILA</name>
<dbReference type="InterPro" id="IPR002172">
    <property type="entry name" value="LDrepeatLR_classA_rpt"/>
</dbReference>
<evidence type="ECO:0000256" key="3">
    <source>
        <dbReference type="ARBA" id="ARBA00022737"/>
    </source>
</evidence>
<comment type="caution">
    <text evidence="8">The sequence shown here is derived from an EMBL/GenBank/DDBJ whole genome shotgun (WGS) entry which is preliminary data.</text>
</comment>
<dbReference type="Proteomes" id="UP001201812">
    <property type="component" value="Unassembled WGS sequence"/>
</dbReference>
<dbReference type="PRINTS" id="PR00261">
    <property type="entry name" value="LDLRECEPTOR"/>
</dbReference>
<dbReference type="SMART" id="SM00192">
    <property type="entry name" value="LDLa"/>
    <property type="match status" value="4"/>
</dbReference>
<gene>
    <name evidence="8" type="ORF">DdX_03611</name>
</gene>
<keyword evidence="8" id="KW-0675">Receptor</keyword>
<comment type="subcellular location">
    <subcellularLocation>
        <location evidence="1">Membrane</location>
        <topology evidence="1">Single-pass membrane protein</topology>
    </subcellularLocation>
</comment>